<dbReference type="SUPFAM" id="SSF52540">
    <property type="entry name" value="P-loop containing nucleoside triphosphate hydrolases"/>
    <property type="match status" value="2"/>
</dbReference>
<evidence type="ECO:0000256" key="1">
    <source>
        <dbReference type="SAM" id="MobiDB-lite"/>
    </source>
</evidence>
<reference evidence="2" key="1">
    <citation type="submission" date="2021-04" db="EMBL/GenBank/DDBJ databases">
        <authorList>
            <consortium name="Molecular Ecology Group"/>
        </authorList>
    </citation>
    <scope>NUCLEOTIDE SEQUENCE</scope>
</reference>
<feature type="compositionally biased region" description="Acidic residues" evidence="1">
    <location>
        <begin position="459"/>
        <end position="475"/>
    </location>
</feature>
<proteinExistence type="predicted"/>
<sequence length="557" mass="62919">YIGFMSVVKVCNNANSKLHRIEGLVEGRRKGQMVWYVGERFANIVLTPDQKDYLDTDIKLGYLCGPPGSGKTVVLSLRARRWILNEGNFVVVVNMYRGAPGRAIGKHILKTITENSDENKELTLRKHTMEIGVDVGANMFQRQEFVDRIRSRWGDEIGEYGNRILFIVDETYVQTYWDSVFQTLRQEFTNSAMWCAGLYGKQPDRFTSLKLTKVIRCPPSVQHILSLIDWVDDRKHCYITDSTKAALPTNGPQVLAVRHQHHKAYVHLPPAECPLCGSDLVNIFKRLQVRLPEKGHTDPDLQLWSLKCSEIVILVNMPRSLYRQDEAGYLDTTVDRYKTYMLGLKNCALLDKLRAAGYPTRVHTDLSCGQLVTQATQEVINVTWIYTYQGLENKVVIFLPGDEAMPQYWDEEYLTEPSLNIPCPGLMASEDETWKEKTEPCEHADSGEGVSRGSSESDSVSEEETGASADSEDSDSIVSDRQTFLRDTHVPDNLGLAASSSLITSAVSNCHHTCLSMTSIEEHIFNIADIQGYTRWDKSNLFISASRCTSQLILITR</sequence>
<evidence type="ECO:0000313" key="3">
    <source>
        <dbReference type="Proteomes" id="UP000678393"/>
    </source>
</evidence>
<feature type="non-terminal residue" evidence="2">
    <location>
        <position position="1"/>
    </location>
</feature>
<dbReference type="EMBL" id="CAJHNH020000228">
    <property type="protein sequence ID" value="CAG5116282.1"/>
    <property type="molecule type" value="Genomic_DNA"/>
</dbReference>
<keyword evidence="3" id="KW-1185">Reference proteome</keyword>
<comment type="caution">
    <text evidence="2">The sequence shown here is derived from an EMBL/GenBank/DDBJ whole genome shotgun (WGS) entry which is preliminary data.</text>
</comment>
<evidence type="ECO:0000313" key="2">
    <source>
        <dbReference type="EMBL" id="CAG5116282.1"/>
    </source>
</evidence>
<dbReference type="OrthoDB" id="6151477at2759"/>
<accession>A0A8S3YLI7</accession>
<gene>
    <name evidence="2" type="ORF">CUNI_LOCUS1840</name>
</gene>
<feature type="compositionally biased region" description="Basic and acidic residues" evidence="1">
    <location>
        <begin position="433"/>
        <end position="446"/>
    </location>
</feature>
<feature type="compositionally biased region" description="Low complexity" evidence="1">
    <location>
        <begin position="447"/>
        <end position="458"/>
    </location>
</feature>
<dbReference type="Proteomes" id="UP000678393">
    <property type="component" value="Unassembled WGS sequence"/>
</dbReference>
<dbReference type="AlphaFoldDB" id="A0A8S3YLI7"/>
<organism evidence="2 3">
    <name type="scientific">Candidula unifasciata</name>
    <dbReference type="NCBI Taxonomy" id="100452"/>
    <lineage>
        <taxon>Eukaryota</taxon>
        <taxon>Metazoa</taxon>
        <taxon>Spiralia</taxon>
        <taxon>Lophotrochozoa</taxon>
        <taxon>Mollusca</taxon>
        <taxon>Gastropoda</taxon>
        <taxon>Heterobranchia</taxon>
        <taxon>Euthyneura</taxon>
        <taxon>Panpulmonata</taxon>
        <taxon>Eupulmonata</taxon>
        <taxon>Stylommatophora</taxon>
        <taxon>Helicina</taxon>
        <taxon>Helicoidea</taxon>
        <taxon>Geomitridae</taxon>
        <taxon>Candidula</taxon>
    </lineage>
</organism>
<name>A0A8S3YLI7_9EUPU</name>
<feature type="region of interest" description="Disordered" evidence="1">
    <location>
        <begin position="433"/>
        <end position="480"/>
    </location>
</feature>
<dbReference type="InterPro" id="IPR027417">
    <property type="entry name" value="P-loop_NTPase"/>
</dbReference>
<protein>
    <submittedName>
        <fullName evidence="2">Uncharacterized protein</fullName>
    </submittedName>
</protein>